<evidence type="ECO:0000256" key="1">
    <source>
        <dbReference type="SAM" id="MobiDB-lite"/>
    </source>
</evidence>
<dbReference type="AlphaFoldDB" id="A6FXL3"/>
<dbReference type="RefSeq" id="WP_006969212.1">
    <property type="nucleotide sequence ID" value="NZ_ABCS01000002.1"/>
</dbReference>
<comment type="caution">
    <text evidence="2">The sequence shown here is derived from an EMBL/GenBank/DDBJ whole genome shotgun (WGS) entry which is preliminary data.</text>
</comment>
<feature type="compositionally biased region" description="Acidic residues" evidence="1">
    <location>
        <begin position="79"/>
        <end position="91"/>
    </location>
</feature>
<proteinExistence type="predicted"/>
<dbReference type="EMBL" id="ABCS01000002">
    <property type="protein sequence ID" value="EDM81601.1"/>
    <property type="molecule type" value="Genomic_DNA"/>
</dbReference>
<reference evidence="2 3" key="1">
    <citation type="submission" date="2007-06" db="EMBL/GenBank/DDBJ databases">
        <authorList>
            <person name="Shimkets L."/>
            <person name="Ferriera S."/>
            <person name="Johnson J."/>
            <person name="Kravitz S."/>
            <person name="Beeson K."/>
            <person name="Sutton G."/>
            <person name="Rogers Y.-H."/>
            <person name="Friedman R."/>
            <person name="Frazier M."/>
            <person name="Venter J.C."/>
        </authorList>
    </citation>
    <scope>NUCLEOTIDE SEQUENCE [LARGE SCALE GENOMIC DNA]</scope>
    <source>
        <strain evidence="2 3">SIR-1</strain>
    </source>
</reference>
<feature type="compositionally biased region" description="Low complexity" evidence="1">
    <location>
        <begin position="92"/>
        <end position="110"/>
    </location>
</feature>
<feature type="compositionally biased region" description="Low complexity" evidence="1">
    <location>
        <begin position="45"/>
        <end position="55"/>
    </location>
</feature>
<name>A6FXL3_9BACT</name>
<protein>
    <recommendedName>
        <fullName evidence="4">AgmX/PglI C-terminal domain-containing protein</fullName>
    </recommendedName>
</protein>
<evidence type="ECO:0000313" key="2">
    <source>
        <dbReference type="EMBL" id="EDM81601.1"/>
    </source>
</evidence>
<dbReference type="Proteomes" id="UP000005801">
    <property type="component" value="Unassembled WGS sequence"/>
</dbReference>
<keyword evidence="3" id="KW-1185">Reference proteome</keyword>
<evidence type="ECO:0008006" key="4">
    <source>
        <dbReference type="Google" id="ProtNLM"/>
    </source>
</evidence>
<evidence type="ECO:0000313" key="3">
    <source>
        <dbReference type="Proteomes" id="UP000005801"/>
    </source>
</evidence>
<sequence>MRGLGLGLLCSCLTLSACGSPKATEQQGSDAKASAEPQAEPAKRAPAPASEAELPPTDEELVARAMAEIEAGQTGTEESGSEDTGSDETGETGETAGESGEAAQAGSEGELTPELPKGPEPGSPEADAELAALLDESTITQDEFDAAFEAGGPKLDGDAFVFGPGGRTRGKPTVAVGAASVDAGKVDAEAVAAVAKADRGQLEACLGMGLRKDDSQLGGARLRLSVGADGAVSKASVEQAPTLLDPLKACLGSVAKTWTIAGASAGEVTVPLTLSVAER</sequence>
<accession>A6FXL3</accession>
<dbReference type="OrthoDB" id="9961444at2"/>
<dbReference type="STRING" id="391625.PPSIR1_21829"/>
<organism evidence="2 3">
    <name type="scientific">Plesiocystis pacifica SIR-1</name>
    <dbReference type="NCBI Taxonomy" id="391625"/>
    <lineage>
        <taxon>Bacteria</taxon>
        <taxon>Pseudomonadati</taxon>
        <taxon>Myxococcota</taxon>
        <taxon>Polyangia</taxon>
        <taxon>Nannocystales</taxon>
        <taxon>Nannocystaceae</taxon>
        <taxon>Plesiocystis</taxon>
    </lineage>
</organism>
<gene>
    <name evidence="2" type="ORF">PPSIR1_21829</name>
</gene>
<dbReference type="PROSITE" id="PS51257">
    <property type="entry name" value="PROKAR_LIPOPROTEIN"/>
    <property type="match status" value="1"/>
</dbReference>
<feature type="region of interest" description="Disordered" evidence="1">
    <location>
        <begin position="19"/>
        <end position="125"/>
    </location>
</feature>